<dbReference type="InterPro" id="IPR041542">
    <property type="entry name" value="GH43_C2"/>
</dbReference>
<dbReference type="OrthoDB" id="2139957at2759"/>
<evidence type="ECO:0000256" key="7">
    <source>
        <dbReference type="RuleBase" id="RU361187"/>
    </source>
</evidence>
<organism evidence="9 10">
    <name type="scientific">Aspergillus calidoustus</name>
    <dbReference type="NCBI Taxonomy" id="454130"/>
    <lineage>
        <taxon>Eukaryota</taxon>
        <taxon>Fungi</taxon>
        <taxon>Dikarya</taxon>
        <taxon>Ascomycota</taxon>
        <taxon>Pezizomycotina</taxon>
        <taxon>Eurotiomycetes</taxon>
        <taxon>Eurotiomycetidae</taxon>
        <taxon>Eurotiales</taxon>
        <taxon>Aspergillaceae</taxon>
        <taxon>Aspergillus</taxon>
        <taxon>Aspergillus subgen. Nidulantes</taxon>
    </lineage>
</organism>
<dbReference type="AlphaFoldDB" id="A0A0U5GSQ8"/>
<dbReference type="Pfam" id="PF17851">
    <property type="entry name" value="GH43_C2"/>
    <property type="match status" value="1"/>
</dbReference>
<dbReference type="SUPFAM" id="SSF49899">
    <property type="entry name" value="Concanavalin A-like lectins/glucanases"/>
    <property type="match status" value="1"/>
</dbReference>
<dbReference type="STRING" id="454130.A0A0U5GSQ8"/>
<accession>A0A0U5GSQ8</accession>
<dbReference type="InterPro" id="IPR006710">
    <property type="entry name" value="Glyco_hydro_43"/>
</dbReference>
<evidence type="ECO:0000313" key="10">
    <source>
        <dbReference type="Proteomes" id="UP000054771"/>
    </source>
</evidence>
<evidence type="ECO:0000256" key="6">
    <source>
        <dbReference type="PIRSR" id="PIRSR606710-2"/>
    </source>
</evidence>
<evidence type="ECO:0000256" key="4">
    <source>
        <dbReference type="ARBA" id="ARBA00023295"/>
    </source>
</evidence>
<proteinExistence type="inferred from homology"/>
<feature type="site" description="Important for catalytic activity, responsible for pKa modulation of the active site Glu and correct orientation of both the proton donor and substrate" evidence="6">
    <location>
        <position position="130"/>
    </location>
</feature>
<keyword evidence="2" id="KW-0732">Signal</keyword>
<evidence type="ECO:0000256" key="1">
    <source>
        <dbReference type="ARBA" id="ARBA00009865"/>
    </source>
</evidence>
<protein>
    <recommendedName>
        <fullName evidence="8">Beta-xylosidase C-terminal Concanavalin A-like domain-containing protein</fullName>
    </recommendedName>
</protein>
<name>A0A0U5GSQ8_ASPCI</name>
<reference evidence="10" key="1">
    <citation type="journal article" date="2016" name="Genome Announc.">
        <title>Draft genome sequences of fungus Aspergillus calidoustus.</title>
        <authorList>
            <person name="Horn F."/>
            <person name="Linde J."/>
            <person name="Mattern D.J."/>
            <person name="Walther G."/>
            <person name="Guthke R."/>
            <person name="Scherlach K."/>
            <person name="Martin K."/>
            <person name="Brakhage A.A."/>
            <person name="Petzke L."/>
            <person name="Valiante V."/>
        </authorList>
    </citation>
    <scope>NUCLEOTIDE SEQUENCE [LARGE SCALE GENOMIC DNA]</scope>
    <source>
        <strain evidence="10">SF006504</strain>
    </source>
</reference>
<dbReference type="InterPro" id="IPR023296">
    <property type="entry name" value="Glyco_hydro_beta-prop_sf"/>
</dbReference>
<dbReference type="CDD" id="cd09001">
    <property type="entry name" value="GH43_FsAxh1-like"/>
    <property type="match status" value="1"/>
</dbReference>
<comment type="similarity">
    <text evidence="1 7">Belongs to the glycosyl hydrolase 43 family.</text>
</comment>
<dbReference type="Proteomes" id="UP000054771">
    <property type="component" value="Unassembled WGS sequence"/>
</dbReference>
<feature type="active site" description="Proton acceptor" evidence="5">
    <location>
        <position position="16"/>
    </location>
</feature>
<dbReference type="InterPro" id="IPR013320">
    <property type="entry name" value="ConA-like_dom_sf"/>
</dbReference>
<dbReference type="Gene3D" id="2.60.120.200">
    <property type="match status" value="1"/>
</dbReference>
<dbReference type="OMA" id="ESKIVMA"/>
<dbReference type="InterPro" id="IPR051795">
    <property type="entry name" value="Glycosyl_Hydrlase_43"/>
</dbReference>
<evidence type="ECO:0000256" key="3">
    <source>
        <dbReference type="ARBA" id="ARBA00022801"/>
    </source>
</evidence>
<keyword evidence="4 7" id="KW-0326">Glycosidase</keyword>
<feature type="active site" description="Proton donor" evidence="5">
    <location>
        <position position="176"/>
    </location>
</feature>
<dbReference type="EMBL" id="CDMC01000006">
    <property type="protein sequence ID" value="CEN62042.1"/>
    <property type="molecule type" value="Genomic_DNA"/>
</dbReference>
<dbReference type="GO" id="GO:0005975">
    <property type="term" value="P:carbohydrate metabolic process"/>
    <property type="evidence" value="ECO:0007669"/>
    <property type="project" value="InterPro"/>
</dbReference>
<evidence type="ECO:0000313" key="9">
    <source>
        <dbReference type="EMBL" id="CEN62042.1"/>
    </source>
</evidence>
<dbReference type="Gene3D" id="2.115.10.20">
    <property type="entry name" value="Glycosyl hydrolase domain, family 43"/>
    <property type="match status" value="1"/>
</dbReference>
<gene>
    <name evidence="9" type="ORF">ASPCAL08684</name>
</gene>
<evidence type="ECO:0000256" key="2">
    <source>
        <dbReference type="ARBA" id="ARBA00022729"/>
    </source>
</evidence>
<dbReference type="PANTHER" id="PTHR42812">
    <property type="entry name" value="BETA-XYLOSIDASE"/>
    <property type="match status" value="1"/>
</dbReference>
<dbReference type="SUPFAM" id="SSF75005">
    <property type="entry name" value="Arabinanase/levansucrase/invertase"/>
    <property type="match status" value="1"/>
</dbReference>
<dbReference type="Pfam" id="PF04616">
    <property type="entry name" value="Glyco_hydro_43"/>
    <property type="match status" value="1"/>
</dbReference>
<feature type="domain" description="Beta-xylosidase C-terminal Concanavalin A-like" evidence="8">
    <location>
        <begin position="308"/>
        <end position="408"/>
    </location>
</feature>
<sequence length="536" mass="60079">MSSTFTNPLIWEDLPDPELLRVGSTYYMSASSFHFSPGAPILQSPNLIDWTYIGHSVPTLPPPDRFTLDPRRPTAYGKGVWASTMKYRASNGLFYFYSAIQGTDNTYVWTARNPAGVWSERGAIERFYYDLGLLVDDDDTIYIAHGTKTIQVARLDDEGVTEVESRIVHESGDYLEGARMYKINGSYYIWLTKDWNTQTVLKSTSGPFGPYEVRDVIKGMRSPLAGSGSPHQGALVDTPDGQWYYVAFIDAFPAGRVPVMAPVVFDDEGWPTVVAEYTDEKGQWLLEYPRGALGDGGERPKTHQRIRRYEFTEPTLEHCWEWNHNPDNSKWRFEDGQLVLQTGTVTESLHLATNTLTLRTVGPGSIATFCIDTSRMLDGDRAGASMFRDESAYIGIHKDGQKATLVYVDDVKVGPINPDVPVGWLNGRPAALDWKCISNGEVRAETPLAHDRAWLRIKVDMRSACFGEEKVATRNATFAYSYDGENFEQLGPSYALTKSMAGYIGYRFGLFNFATKALGGEVCVSHCDLEIWEPRD</sequence>
<dbReference type="GO" id="GO:0004553">
    <property type="term" value="F:hydrolase activity, hydrolyzing O-glycosyl compounds"/>
    <property type="evidence" value="ECO:0007669"/>
    <property type="project" value="InterPro"/>
</dbReference>
<keyword evidence="10" id="KW-1185">Reference proteome</keyword>
<keyword evidence="3 7" id="KW-0378">Hydrolase</keyword>
<dbReference type="PANTHER" id="PTHR42812:SF15">
    <property type="entry name" value="HYDROLASE, PUTATIVE (AFU_ORTHOLOGUE AFUA_2G00930)-RELATED"/>
    <property type="match status" value="1"/>
</dbReference>
<evidence type="ECO:0000259" key="8">
    <source>
        <dbReference type="Pfam" id="PF17851"/>
    </source>
</evidence>
<evidence type="ECO:0000256" key="5">
    <source>
        <dbReference type="PIRSR" id="PIRSR606710-1"/>
    </source>
</evidence>